<dbReference type="AlphaFoldDB" id="A0A7Y2ECN4"/>
<name>A0A7Y2ECN4_UNCEI</name>
<comment type="caution">
    <text evidence="2">The sequence shown here is derived from an EMBL/GenBank/DDBJ whole genome shotgun (WGS) entry which is preliminary data.</text>
</comment>
<dbReference type="Pfam" id="PF12770">
    <property type="entry name" value="CHAT"/>
    <property type="match status" value="1"/>
</dbReference>
<dbReference type="PANTHER" id="PTHR10098:SF108">
    <property type="entry name" value="TETRATRICOPEPTIDE REPEAT PROTEIN 28"/>
    <property type="match status" value="1"/>
</dbReference>
<organism evidence="2 3">
    <name type="scientific">Eiseniibacteriota bacterium</name>
    <dbReference type="NCBI Taxonomy" id="2212470"/>
    <lineage>
        <taxon>Bacteria</taxon>
        <taxon>Candidatus Eiseniibacteriota</taxon>
    </lineage>
</organism>
<feature type="domain" description="CHAT" evidence="1">
    <location>
        <begin position="14"/>
        <end position="149"/>
    </location>
</feature>
<dbReference type="InterPro" id="IPR024983">
    <property type="entry name" value="CHAT_dom"/>
</dbReference>
<proteinExistence type="predicted"/>
<protein>
    <submittedName>
        <fullName evidence="2">CHAT domain-containing protein</fullName>
    </submittedName>
</protein>
<dbReference type="Proteomes" id="UP000547674">
    <property type="component" value="Unassembled WGS sequence"/>
</dbReference>
<evidence type="ECO:0000313" key="3">
    <source>
        <dbReference type="Proteomes" id="UP000547674"/>
    </source>
</evidence>
<feature type="non-terminal residue" evidence="2">
    <location>
        <position position="1"/>
    </location>
</feature>
<accession>A0A7Y2ECN4</accession>
<evidence type="ECO:0000259" key="1">
    <source>
        <dbReference type="Pfam" id="PF12770"/>
    </source>
</evidence>
<gene>
    <name evidence="2" type="ORF">HKN21_11635</name>
</gene>
<evidence type="ECO:0000313" key="2">
    <source>
        <dbReference type="EMBL" id="NNF07404.1"/>
    </source>
</evidence>
<dbReference type="EMBL" id="JABDJR010000470">
    <property type="protein sequence ID" value="NNF07404.1"/>
    <property type="molecule type" value="Genomic_DNA"/>
</dbReference>
<sequence length="150" mass="16194">STPSPPPGGATRFRSGLALAGANSKAASYSENDGLLLAGEIQLLDLTGMELVVLSACHTGLGEIEAGEGVFGLPRAFRIAGARSLVVSLFAVDDAMTQGWMKKFYFRHFRENKSVLQAYNETMDEKLSKLRLEGKTTHPFYWAGFVAVGH</sequence>
<dbReference type="PANTHER" id="PTHR10098">
    <property type="entry name" value="RAPSYN-RELATED"/>
    <property type="match status" value="1"/>
</dbReference>
<reference evidence="2 3" key="1">
    <citation type="submission" date="2020-03" db="EMBL/GenBank/DDBJ databases">
        <title>Metabolic flexibility allows generalist bacteria to become dominant in a frequently disturbed ecosystem.</title>
        <authorList>
            <person name="Chen Y.-J."/>
            <person name="Leung P.M."/>
            <person name="Bay S.K."/>
            <person name="Hugenholtz P."/>
            <person name="Kessler A.J."/>
            <person name="Shelley G."/>
            <person name="Waite D.W."/>
            <person name="Cook P.L."/>
            <person name="Greening C."/>
        </authorList>
    </citation>
    <scope>NUCLEOTIDE SEQUENCE [LARGE SCALE GENOMIC DNA]</scope>
    <source>
        <strain evidence="2">SS_bin_28</strain>
    </source>
</reference>